<dbReference type="EMBL" id="JBHSDI010000064">
    <property type="protein sequence ID" value="MFC4261184.1"/>
    <property type="molecule type" value="Genomic_DNA"/>
</dbReference>
<sequence length="367" mass="41490">MTDITRLVTDQQSLGSSKLIEEQVSSLADGQALMRIDRLAVTTNNITYAAFGHTPHLRYWDYYPVAEQGWGQMPAWGFAEVVESTVEGLEPGERFYGFWPIATHVVVEPVRVTQRGFYDGSEHRLDLVSAYNQYQRVETDAAYRAENENYQMLLRPLFITSFMLADYLEDNQFFGAKRVVISSASSKTAYGTVFCLQERDDLEVVALTSSSNAAFVESLGCYDRVIGYDNVTDLDPSVPTLYVDFSGNDKLRASLHHHLVDSLVHNCYAGSAHNHEHISEAEWNLPGPAPKRYFAPDQIRKRNADWGPAEVTRRFNEAQLAFIDRVQQPDSPWMRIEEHKGLEEARSLIHSLVEGKVDPAKGHVVLL</sequence>
<dbReference type="Proteomes" id="UP001595798">
    <property type="component" value="Unassembled WGS sequence"/>
</dbReference>
<proteinExistence type="predicted"/>
<comment type="caution">
    <text evidence="1">The sequence shown here is derived from an EMBL/GenBank/DDBJ whole genome shotgun (WGS) entry which is preliminary data.</text>
</comment>
<name>A0ABV8QQ70_9GAMM</name>
<keyword evidence="2" id="KW-1185">Reference proteome</keyword>
<evidence type="ECO:0000313" key="2">
    <source>
        <dbReference type="Proteomes" id="UP001595798"/>
    </source>
</evidence>
<protein>
    <submittedName>
        <fullName evidence="1">DUF2855 family protein</fullName>
    </submittedName>
</protein>
<dbReference type="InterPro" id="IPR021276">
    <property type="entry name" value="DUF2855"/>
</dbReference>
<dbReference type="RefSeq" id="WP_379890480.1">
    <property type="nucleotide sequence ID" value="NZ_JBHSDI010000064.1"/>
</dbReference>
<dbReference type="InterPro" id="IPR011032">
    <property type="entry name" value="GroES-like_sf"/>
</dbReference>
<reference evidence="2" key="1">
    <citation type="journal article" date="2019" name="Int. J. Syst. Evol. Microbiol.">
        <title>The Global Catalogue of Microorganisms (GCM) 10K type strain sequencing project: providing services to taxonomists for standard genome sequencing and annotation.</title>
        <authorList>
            <consortium name="The Broad Institute Genomics Platform"/>
            <consortium name="The Broad Institute Genome Sequencing Center for Infectious Disease"/>
            <person name="Wu L."/>
            <person name="Ma J."/>
        </authorList>
    </citation>
    <scope>NUCLEOTIDE SEQUENCE [LARGE SCALE GENOMIC DNA]</scope>
    <source>
        <strain evidence="2">CECT 7297</strain>
    </source>
</reference>
<gene>
    <name evidence="1" type="ORF">ACFOZ5_19355</name>
</gene>
<evidence type="ECO:0000313" key="1">
    <source>
        <dbReference type="EMBL" id="MFC4261184.1"/>
    </source>
</evidence>
<dbReference type="SUPFAM" id="SSF50129">
    <property type="entry name" value="GroES-like"/>
    <property type="match status" value="1"/>
</dbReference>
<dbReference type="Gene3D" id="3.40.50.720">
    <property type="entry name" value="NAD(P)-binding Rossmann-like Domain"/>
    <property type="match status" value="1"/>
</dbReference>
<organism evidence="1 2">
    <name type="scientific">Marinobacter lacisalsi</name>
    <dbReference type="NCBI Taxonomy" id="475979"/>
    <lineage>
        <taxon>Bacteria</taxon>
        <taxon>Pseudomonadati</taxon>
        <taxon>Pseudomonadota</taxon>
        <taxon>Gammaproteobacteria</taxon>
        <taxon>Pseudomonadales</taxon>
        <taxon>Marinobacteraceae</taxon>
        <taxon>Marinobacter</taxon>
    </lineage>
</organism>
<dbReference type="Gene3D" id="3.90.180.10">
    <property type="entry name" value="Medium-chain alcohol dehydrogenases, catalytic domain"/>
    <property type="match status" value="1"/>
</dbReference>
<dbReference type="Pfam" id="PF11017">
    <property type="entry name" value="DUF2855"/>
    <property type="match status" value="1"/>
</dbReference>
<accession>A0ABV8QQ70</accession>